<feature type="domain" description="Major facilitator superfamily (MFS) profile" evidence="8">
    <location>
        <begin position="111"/>
        <end position="520"/>
    </location>
</feature>
<evidence type="ECO:0000256" key="3">
    <source>
        <dbReference type="ARBA" id="ARBA00022475"/>
    </source>
</evidence>
<feature type="transmembrane region" description="Helical" evidence="7">
    <location>
        <begin position="248"/>
        <end position="270"/>
    </location>
</feature>
<dbReference type="PANTHER" id="PTHR43045">
    <property type="entry name" value="SHIKIMATE TRANSPORTER"/>
    <property type="match status" value="1"/>
</dbReference>
<reference evidence="9 10" key="1">
    <citation type="submission" date="2024-06" db="EMBL/GenBank/DDBJ databases">
        <title>Genomic Encyclopedia of Type Strains, Phase V (KMG-V): Genome sequencing to study the core and pangenomes of soil and plant-associated prokaryotes.</title>
        <authorList>
            <person name="Whitman W."/>
        </authorList>
    </citation>
    <scope>NUCLEOTIDE SEQUENCE [LARGE SCALE GENOMIC DNA]</scope>
    <source>
        <strain evidence="9 10">USDA 160</strain>
    </source>
</reference>
<evidence type="ECO:0000256" key="6">
    <source>
        <dbReference type="ARBA" id="ARBA00023136"/>
    </source>
</evidence>
<accession>A0ABV2RPD1</accession>
<feature type="transmembrane region" description="Helical" evidence="7">
    <location>
        <begin position="336"/>
        <end position="360"/>
    </location>
</feature>
<dbReference type="InterPro" id="IPR011701">
    <property type="entry name" value="MFS"/>
</dbReference>
<dbReference type="CDD" id="cd17369">
    <property type="entry name" value="MFS_ShiA_like"/>
    <property type="match status" value="1"/>
</dbReference>
<feature type="transmembrane region" description="Helical" evidence="7">
    <location>
        <begin position="123"/>
        <end position="142"/>
    </location>
</feature>
<dbReference type="PANTHER" id="PTHR43045:SF1">
    <property type="entry name" value="SHIKIMATE TRANSPORTER"/>
    <property type="match status" value="1"/>
</dbReference>
<dbReference type="PROSITE" id="PS00216">
    <property type="entry name" value="SUGAR_TRANSPORT_1"/>
    <property type="match status" value="1"/>
</dbReference>
<feature type="transmembrane region" description="Helical" evidence="7">
    <location>
        <begin position="467"/>
        <end position="491"/>
    </location>
</feature>
<feature type="transmembrane region" description="Helical" evidence="7">
    <location>
        <begin position="184"/>
        <end position="205"/>
    </location>
</feature>
<evidence type="ECO:0000256" key="1">
    <source>
        <dbReference type="ARBA" id="ARBA00004651"/>
    </source>
</evidence>
<feature type="transmembrane region" description="Helical" evidence="7">
    <location>
        <begin position="427"/>
        <end position="446"/>
    </location>
</feature>
<evidence type="ECO:0000313" key="9">
    <source>
        <dbReference type="EMBL" id="MET4718760.1"/>
    </source>
</evidence>
<dbReference type="InterPro" id="IPR005829">
    <property type="entry name" value="Sugar_transporter_CS"/>
</dbReference>
<dbReference type="EMBL" id="JBEPTQ010000002">
    <property type="protein sequence ID" value="MET4718760.1"/>
    <property type="molecule type" value="Genomic_DNA"/>
</dbReference>
<comment type="caution">
    <text evidence="9">The sequence shown here is derived from an EMBL/GenBank/DDBJ whole genome shotgun (WGS) entry which is preliminary data.</text>
</comment>
<evidence type="ECO:0000256" key="7">
    <source>
        <dbReference type="SAM" id="Phobius"/>
    </source>
</evidence>
<dbReference type="InterPro" id="IPR020846">
    <property type="entry name" value="MFS_dom"/>
</dbReference>
<keyword evidence="4 7" id="KW-0812">Transmembrane</keyword>
<gene>
    <name evidence="9" type="ORF">ABIF63_002866</name>
</gene>
<dbReference type="Proteomes" id="UP001549291">
    <property type="component" value="Unassembled WGS sequence"/>
</dbReference>
<evidence type="ECO:0000259" key="8">
    <source>
        <dbReference type="PROSITE" id="PS50850"/>
    </source>
</evidence>
<feature type="transmembrane region" description="Helical" evidence="7">
    <location>
        <begin position="401"/>
        <end position="421"/>
    </location>
</feature>
<evidence type="ECO:0000256" key="2">
    <source>
        <dbReference type="ARBA" id="ARBA00022448"/>
    </source>
</evidence>
<keyword evidence="6 7" id="KW-0472">Membrane</keyword>
<keyword evidence="5 7" id="KW-1133">Transmembrane helix</keyword>
<evidence type="ECO:0000256" key="5">
    <source>
        <dbReference type="ARBA" id="ARBA00022989"/>
    </source>
</evidence>
<feature type="transmembrane region" description="Helical" evidence="7">
    <location>
        <begin position="372"/>
        <end position="394"/>
    </location>
</feature>
<organism evidence="9 10">
    <name type="scientific">Bradyrhizobium japonicum</name>
    <dbReference type="NCBI Taxonomy" id="375"/>
    <lineage>
        <taxon>Bacteria</taxon>
        <taxon>Pseudomonadati</taxon>
        <taxon>Pseudomonadota</taxon>
        <taxon>Alphaproteobacteria</taxon>
        <taxon>Hyphomicrobiales</taxon>
        <taxon>Nitrobacteraceae</taxon>
        <taxon>Bradyrhizobium</taxon>
    </lineage>
</organism>
<name>A0ABV2RPD1_BRAJP</name>
<dbReference type="Gene3D" id="1.20.1250.20">
    <property type="entry name" value="MFS general substrate transporter like domains"/>
    <property type="match status" value="2"/>
</dbReference>
<dbReference type="Pfam" id="PF07690">
    <property type="entry name" value="MFS_1"/>
    <property type="match status" value="1"/>
</dbReference>
<evidence type="ECO:0000256" key="4">
    <source>
        <dbReference type="ARBA" id="ARBA00022692"/>
    </source>
</evidence>
<keyword evidence="3" id="KW-1003">Cell membrane</keyword>
<evidence type="ECO:0000313" key="10">
    <source>
        <dbReference type="Proteomes" id="UP001549291"/>
    </source>
</evidence>
<feature type="transmembrane region" description="Helical" evidence="7">
    <location>
        <begin position="282"/>
        <end position="303"/>
    </location>
</feature>
<feature type="transmembrane region" description="Helical" evidence="7">
    <location>
        <begin position="148"/>
        <end position="172"/>
    </location>
</feature>
<feature type="transmembrane region" description="Helical" evidence="7">
    <location>
        <begin position="497"/>
        <end position="515"/>
    </location>
</feature>
<protein>
    <submittedName>
        <fullName evidence="9">Metabolite-proton symporter</fullName>
    </submittedName>
</protein>
<feature type="transmembrane region" description="Helical" evidence="7">
    <location>
        <begin position="211"/>
        <end position="236"/>
    </location>
</feature>
<dbReference type="SUPFAM" id="SSF103473">
    <property type="entry name" value="MFS general substrate transporter"/>
    <property type="match status" value="1"/>
</dbReference>
<sequence>MANNGGWRGSSWRTGRRGRDCLNTRHCEEPLRRSNPDLLYGEGLDCFAALAMTGVEQRRINLAQSSCESYRARRLQPSARLAMMPQKSLGQGMTAATGVSAAAEKSTTAHVVWASALGTAIEWYDFLIYGTAAALVFNKLFFPSFDPFVGTLVAFSTYAVGFVARPIGGAIIGHYGDRLGRKTMLVATMIAMGLGTFLIGCLPTYSQIGVWAPILLIILRFVQGIGLGGEWSGAVVMVIEHAGDRRGFYGSLVQIGFPVGVAASTGIFGLMTQLPEADFLSWGWRVPFLISILLVGVGFIVRLKLAETPHFKEVVERKEVLAQPVLEVLRRDWRSFLLAIGITVSEVGLAYLLTVFTVVYATTKLGLPRQVILNAVVYAALVEFATLPLAGWLSDAFGRRALYLAGGVFSVALAFPLFWFLDTREPALITFALVVTMTLTHALLFGPKAAFMPELFRTPVRYSGASLGANVAAALSGGFSPLIATALLAWAGSYWAVSVYIIALSVITIIATLMAPETARDALKS</sequence>
<comment type="subcellular location">
    <subcellularLocation>
        <location evidence="1">Cell membrane</location>
        <topology evidence="1">Multi-pass membrane protein</topology>
    </subcellularLocation>
</comment>
<proteinExistence type="predicted"/>
<dbReference type="InterPro" id="IPR036259">
    <property type="entry name" value="MFS_trans_sf"/>
</dbReference>
<keyword evidence="10" id="KW-1185">Reference proteome</keyword>
<dbReference type="PROSITE" id="PS50850">
    <property type="entry name" value="MFS"/>
    <property type="match status" value="1"/>
</dbReference>
<keyword evidence="2" id="KW-0813">Transport</keyword>